<protein>
    <submittedName>
        <fullName evidence="2">Uncharacterized protein</fullName>
    </submittedName>
</protein>
<evidence type="ECO:0000256" key="1">
    <source>
        <dbReference type="SAM" id="MobiDB-lite"/>
    </source>
</evidence>
<evidence type="ECO:0000313" key="3">
    <source>
        <dbReference type="Proteomes" id="UP000054937"/>
    </source>
</evidence>
<feature type="region of interest" description="Disordered" evidence="1">
    <location>
        <begin position="40"/>
        <end position="78"/>
    </location>
</feature>
<accession>A0A0V0QUH2</accession>
<sequence length="115" mass="13503">MELTEEEILNAYKPAQNDNIPQIKIGNLRQYANSLYPISLQKKPKKKKKKLKKTNKLEPLTTLRKRGTSTQTNKNYQTYRSRAYTNLKPQYLNDELKPEIGKQIQNQPSKNQKII</sequence>
<dbReference type="EMBL" id="LDAU01000106">
    <property type="protein sequence ID" value="KRX05509.1"/>
    <property type="molecule type" value="Genomic_DNA"/>
</dbReference>
<gene>
    <name evidence="2" type="ORF">PPERSA_12687</name>
</gene>
<feature type="compositionally biased region" description="Basic residues" evidence="1">
    <location>
        <begin position="42"/>
        <end position="54"/>
    </location>
</feature>
<dbReference type="Proteomes" id="UP000054937">
    <property type="component" value="Unassembled WGS sequence"/>
</dbReference>
<dbReference type="AlphaFoldDB" id="A0A0V0QUH2"/>
<comment type="caution">
    <text evidence="2">The sequence shown here is derived from an EMBL/GenBank/DDBJ whole genome shotgun (WGS) entry which is preliminary data.</text>
</comment>
<dbReference type="InParanoid" id="A0A0V0QUH2"/>
<keyword evidence="3" id="KW-1185">Reference proteome</keyword>
<proteinExistence type="predicted"/>
<evidence type="ECO:0000313" key="2">
    <source>
        <dbReference type="EMBL" id="KRX05509.1"/>
    </source>
</evidence>
<reference evidence="2 3" key="1">
    <citation type="journal article" date="2015" name="Sci. Rep.">
        <title>Genome of the facultative scuticociliatosis pathogen Pseudocohnilembus persalinus provides insight into its virulence through horizontal gene transfer.</title>
        <authorList>
            <person name="Xiong J."/>
            <person name="Wang G."/>
            <person name="Cheng J."/>
            <person name="Tian M."/>
            <person name="Pan X."/>
            <person name="Warren A."/>
            <person name="Jiang C."/>
            <person name="Yuan D."/>
            <person name="Miao W."/>
        </authorList>
    </citation>
    <scope>NUCLEOTIDE SEQUENCE [LARGE SCALE GENOMIC DNA]</scope>
    <source>
        <strain evidence="2">36N120E</strain>
    </source>
</reference>
<organism evidence="2 3">
    <name type="scientific">Pseudocohnilembus persalinus</name>
    <name type="common">Ciliate</name>
    <dbReference type="NCBI Taxonomy" id="266149"/>
    <lineage>
        <taxon>Eukaryota</taxon>
        <taxon>Sar</taxon>
        <taxon>Alveolata</taxon>
        <taxon>Ciliophora</taxon>
        <taxon>Intramacronucleata</taxon>
        <taxon>Oligohymenophorea</taxon>
        <taxon>Scuticociliatia</taxon>
        <taxon>Philasterida</taxon>
        <taxon>Pseudocohnilembidae</taxon>
        <taxon>Pseudocohnilembus</taxon>
    </lineage>
</organism>
<name>A0A0V0QUH2_PSEPJ</name>
<feature type="compositionally biased region" description="Polar residues" evidence="1">
    <location>
        <begin position="68"/>
        <end position="78"/>
    </location>
</feature>